<evidence type="ECO:0000256" key="1">
    <source>
        <dbReference type="SAM" id="SignalP"/>
    </source>
</evidence>
<dbReference type="InterPro" id="IPR008197">
    <property type="entry name" value="WAP_dom"/>
</dbReference>
<keyword evidence="1" id="KW-0732">Signal</keyword>
<dbReference type="EMBL" id="CAJVCH010283639">
    <property type="protein sequence ID" value="CAG7784820.1"/>
    <property type="molecule type" value="Genomic_DNA"/>
</dbReference>
<protein>
    <recommendedName>
        <fullName evidence="2">WAP domain-containing protein</fullName>
    </recommendedName>
</protein>
<feature type="domain" description="WAP" evidence="2">
    <location>
        <begin position="33"/>
        <end position="83"/>
    </location>
</feature>
<feature type="chain" id="PRO_5035189939" description="WAP domain-containing protein" evidence="1">
    <location>
        <begin position="23"/>
        <end position="84"/>
    </location>
</feature>
<gene>
    <name evidence="3" type="ORF">AFUS01_LOCUS23483</name>
</gene>
<organism evidence="3 4">
    <name type="scientific">Allacma fusca</name>
    <dbReference type="NCBI Taxonomy" id="39272"/>
    <lineage>
        <taxon>Eukaryota</taxon>
        <taxon>Metazoa</taxon>
        <taxon>Ecdysozoa</taxon>
        <taxon>Arthropoda</taxon>
        <taxon>Hexapoda</taxon>
        <taxon>Collembola</taxon>
        <taxon>Symphypleona</taxon>
        <taxon>Sminthuridae</taxon>
        <taxon>Allacma</taxon>
    </lineage>
</organism>
<dbReference type="AlphaFoldDB" id="A0A8J2KCS7"/>
<dbReference type="SMART" id="SM00217">
    <property type="entry name" value="WAP"/>
    <property type="match status" value="1"/>
</dbReference>
<dbReference type="GO" id="GO:0005576">
    <property type="term" value="C:extracellular region"/>
    <property type="evidence" value="ECO:0007669"/>
    <property type="project" value="InterPro"/>
</dbReference>
<evidence type="ECO:0000313" key="3">
    <source>
        <dbReference type="EMBL" id="CAG7784820.1"/>
    </source>
</evidence>
<accession>A0A8J2KCS7</accession>
<evidence type="ECO:0000259" key="2">
    <source>
        <dbReference type="PROSITE" id="PS51390"/>
    </source>
</evidence>
<sequence>MKVFAVFLLLAVALCLFHDSNAQRQRRPRPVLPRGTDGNCPDVSGIGGICSFDPRVNCLEDSQCGGNQKCCPFGCGRQCLIVRT</sequence>
<name>A0A8J2KCS7_9HEXA</name>
<evidence type="ECO:0000313" key="4">
    <source>
        <dbReference type="Proteomes" id="UP000708208"/>
    </source>
</evidence>
<feature type="signal peptide" evidence="1">
    <location>
        <begin position="1"/>
        <end position="22"/>
    </location>
</feature>
<dbReference type="Gene3D" id="4.10.75.10">
    <property type="entry name" value="Elafin-like"/>
    <property type="match status" value="1"/>
</dbReference>
<dbReference type="PROSITE" id="PS51390">
    <property type="entry name" value="WAP"/>
    <property type="match status" value="1"/>
</dbReference>
<proteinExistence type="predicted"/>
<keyword evidence="4" id="KW-1185">Reference proteome</keyword>
<dbReference type="Proteomes" id="UP000708208">
    <property type="component" value="Unassembled WGS sequence"/>
</dbReference>
<dbReference type="OrthoDB" id="8187079at2759"/>
<dbReference type="Pfam" id="PF00095">
    <property type="entry name" value="WAP"/>
    <property type="match status" value="1"/>
</dbReference>
<comment type="caution">
    <text evidence="3">The sequence shown here is derived from an EMBL/GenBank/DDBJ whole genome shotgun (WGS) entry which is preliminary data.</text>
</comment>
<dbReference type="GO" id="GO:0030414">
    <property type="term" value="F:peptidase inhibitor activity"/>
    <property type="evidence" value="ECO:0007669"/>
    <property type="project" value="InterPro"/>
</dbReference>
<reference evidence="3" key="1">
    <citation type="submission" date="2021-06" db="EMBL/GenBank/DDBJ databases">
        <authorList>
            <person name="Hodson N. C."/>
            <person name="Mongue J. A."/>
            <person name="Jaron S. K."/>
        </authorList>
    </citation>
    <scope>NUCLEOTIDE SEQUENCE</scope>
</reference>
<dbReference type="InterPro" id="IPR036645">
    <property type="entry name" value="Elafin-like_sf"/>
</dbReference>